<dbReference type="GO" id="GO:0005829">
    <property type="term" value="C:cytosol"/>
    <property type="evidence" value="ECO:0007669"/>
    <property type="project" value="UniProtKB-ARBA"/>
</dbReference>
<evidence type="ECO:0000256" key="6">
    <source>
        <dbReference type="SAM" id="Coils"/>
    </source>
</evidence>
<dbReference type="InterPro" id="IPR001849">
    <property type="entry name" value="PH_domain"/>
</dbReference>
<dbReference type="InterPro" id="IPR008936">
    <property type="entry name" value="Rho_GTPase_activation_prot"/>
</dbReference>
<dbReference type="InterPro" id="IPR004148">
    <property type="entry name" value="BAR_dom"/>
</dbReference>
<dbReference type="FunFam" id="1.10.555.10:FF:000006">
    <property type="entry name" value="Rho GTPase activating protein 26"/>
    <property type="match status" value="1"/>
</dbReference>
<dbReference type="SUPFAM" id="SSF50044">
    <property type="entry name" value="SH3-domain"/>
    <property type="match status" value="1"/>
</dbReference>
<dbReference type="GO" id="GO:0007165">
    <property type="term" value="P:signal transduction"/>
    <property type="evidence" value="ECO:0007669"/>
    <property type="project" value="InterPro"/>
</dbReference>
<dbReference type="Gene3D" id="1.10.555.10">
    <property type="entry name" value="Rho GTPase activation protein"/>
    <property type="match status" value="1"/>
</dbReference>
<dbReference type="InterPro" id="IPR047234">
    <property type="entry name" value="GRAF_fam"/>
</dbReference>
<dbReference type="PROSITE" id="PS50003">
    <property type="entry name" value="PH_DOMAIN"/>
    <property type="match status" value="1"/>
</dbReference>
<dbReference type="Gene3D" id="1.20.1270.60">
    <property type="entry name" value="Arfaptin homology (AH) domain/BAR domain"/>
    <property type="match status" value="1"/>
</dbReference>
<name>A0AAW0UQG3_SCYPA</name>
<feature type="coiled-coil region" evidence="6">
    <location>
        <begin position="225"/>
        <end position="252"/>
    </location>
</feature>
<evidence type="ECO:0000313" key="12">
    <source>
        <dbReference type="Proteomes" id="UP001487740"/>
    </source>
</evidence>
<feature type="compositionally biased region" description="Low complexity" evidence="7">
    <location>
        <begin position="713"/>
        <end position="722"/>
    </location>
</feature>
<proteinExistence type="predicted"/>
<feature type="region of interest" description="Disordered" evidence="7">
    <location>
        <begin position="578"/>
        <end position="654"/>
    </location>
</feature>
<dbReference type="GO" id="GO:0005096">
    <property type="term" value="F:GTPase activator activity"/>
    <property type="evidence" value="ECO:0007669"/>
    <property type="project" value="UniProtKB-KW"/>
</dbReference>
<keyword evidence="6" id="KW-0175">Coiled coil</keyword>
<evidence type="ECO:0000256" key="3">
    <source>
        <dbReference type="ARBA" id="ARBA00022468"/>
    </source>
</evidence>
<dbReference type="EMBL" id="JARAKH010000009">
    <property type="protein sequence ID" value="KAK8401448.1"/>
    <property type="molecule type" value="Genomic_DNA"/>
</dbReference>
<accession>A0AAW0UQG3</accession>
<dbReference type="SMART" id="SM00324">
    <property type="entry name" value="RhoGAP"/>
    <property type="match status" value="1"/>
</dbReference>
<comment type="caution">
    <text evidence="11">The sequence shown here is derived from an EMBL/GenBank/DDBJ whole genome shotgun (WGS) entry which is preliminary data.</text>
</comment>
<evidence type="ECO:0000256" key="7">
    <source>
        <dbReference type="SAM" id="MobiDB-lite"/>
    </source>
</evidence>
<evidence type="ECO:0000256" key="4">
    <source>
        <dbReference type="ARBA" id="ARBA00022490"/>
    </source>
</evidence>
<dbReference type="Proteomes" id="UP001487740">
    <property type="component" value="Unassembled WGS sequence"/>
</dbReference>
<dbReference type="PANTHER" id="PTHR12552:SF1">
    <property type="entry name" value="RHO GTPASE-ACTIVATING PROTEIN GRAF"/>
    <property type="match status" value="1"/>
</dbReference>
<dbReference type="Pfam" id="PF14604">
    <property type="entry name" value="SH3_9"/>
    <property type="match status" value="1"/>
</dbReference>
<dbReference type="PROSITE" id="PS50002">
    <property type="entry name" value="SH3"/>
    <property type="match status" value="1"/>
</dbReference>
<dbReference type="InterPro" id="IPR011993">
    <property type="entry name" value="PH-like_dom_sf"/>
</dbReference>
<dbReference type="SUPFAM" id="SSF48350">
    <property type="entry name" value="GTPase activation domain, GAP"/>
    <property type="match status" value="1"/>
</dbReference>
<protein>
    <recommendedName>
        <fullName evidence="13">Rho GTPase-activating protein 26</fullName>
    </recommendedName>
</protein>
<dbReference type="SMART" id="SM00233">
    <property type="entry name" value="PH"/>
    <property type="match status" value="1"/>
</dbReference>
<keyword evidence="12" id="KW-1185">Reference proteome</keyword>
<evidence type="ECO:0000259" key="10">
    <source>
        <dbReference type="PROSITE" id="PS50238"/>
    </source>
</evidence>
<dbReference type="SMART" id="SM00326">
    <property type="entry name" value="SH3"/>
    <property type="match status" value="1"/>
</dbReference>
<dbReference type="InterPro" id="IPR027267">
    <property type="entry name" value="AH/BAR_dom_sf"/>
</dbReference>
<dbReference type="FunFam" id="2.30.29.30:FF:000496">
    <property type="entry name" value="Rho GTPase-activating protein"/>
    <property type="match status" value="1"/>
</dbReference>
<dbReference type="FunFam" id="2.30.30.40:FF:000055">
    <property type="entry name" value="rho GTPase-activating protein 26 isoform X1"/>
    <property type="match status" value="1"/>
</dbReference>
<feature type="coiled-coil region" evidence="6">
    <location>
        <begin position="22"/>
        <end position="63"/>
    </location>
</feature>
<feature type="compositionally biased region" description="Low complexity" evidence="7">
    <location>
        <begin position="795"/>
        <end position="826"/>
    </location>
</feature>
<dbReference type="InterPro" id="IPR001452">
    <property type="entry name" value="SH3_domain"/>
</dbReference>
<dbReference type="SUPFAM" id="SSF103657">
    <property type="entry name" value="BAR/IMD domain-like"/>
    <property type="match status" value="1"/>
</dbReference>
<feature type="domain" description="PH" evidence="9">
    <location>
        <begin position="270"/>
        <end position="374"/>
    </location>
</feature>
<feature type="region of interest" description="Disordered" evidence="7">
    <location>
        <begin position="689"/>
        <end position="722"/>
    </location>
</feature>
<dbReference type="PROSITE" id="PS50238">
    <property type="entry name" value="RHOGAP"/>
    <property type="match status" value="1"/>
</dbReference>
<dbReference type="AlphaFoldDB" id="A0AAW0UQG3"/>
<dbReference type="CDD" id="cd07602">
    <property type="entry name" value="BAR_RhoGAP_OPHN1-like"/>
    <property type="match status" value="1"/>
</dbReference>
<dbReference type="SUPFAM" id="SSF50729">
    <property type="entry name" value="PH domain-like"/>
    <property type="match status" value="1"/>
</dbReference>
<feature type="domain" description="SH3" evidence="8">
    <location>
        <begin position="924"/>
        <end position="984"/>
    </location>
</feature>
<dbReference type="Gene3D" id="2.30.30.40">
    <property type="entry name" value="SH3 Domains"/>
    <property type="match status" value="1"/>
</dbReference>
<feature type="compositionally biased region" description="Polar residues" evidence="7">
    <location>
        <begin position="689"/>
        <end position="706"/>
    </location>
</feature>
<evidence type="ECO:0000259" key="9">
    <source>
        <dbReference type="PROSITE" id="PS50003"/>
    </source>
</evidence>
<dbReference type="PANTHER" id="PTHR12552">
    <property type="entry name" value="OLIGOPHRENIN 1"/>
    <property type="match status" value="1"/>
</dbReference>
<evidence type="ECO:0000256" key="5">
    <source>
        <dbReference type="PROSITE-ProRule" id="PRU00192"/>
    </source>
</evidence>
<comment type="subcellular location">
    <subcellularLocation>
        <location evidence="1">Cytoplasm</location>
    </subcellularLocation>
</comment>
<keyword evidence="4" id="KW-0963">Cytoplasm</keyword>
<dbReference type="CDD" id="cd01249">
    <property type="entry name" value="BAR-PH_GRAF_family"/>
    <property type="match status" value="1"/>
</dbReference>
<keyword evidence="3" id="KW-0343">GTPase activation</keyword>
<dbReference type="InterPro" id="IPR047225">
    <property type="entry name" value="PH_GRAF"/>
</dbReference>
<feature type="region of interest" description="Disordered" evidence="7">
    <location>
        <begin position="749"/>
        <end position="845"/>
    </location>
</feature>
<feature type="compositionally biased region" description="Low complexity" evidence="7">
    <location>
        <begin position="596"/>
        <end position="649"/>
    </location>
</feature>
<dbReference type="InterPro" id="IPR000198">
    <property type="entry name" value="RhoGAP_dom"/>
</dbReference>
<feature type="region of interest" description="Disordered" evidence="7">
    <location>
        <begin position="980"/>
        <end position="999"/>
    </location>
</feature>
<evidence type="ECO:0000259" key="8">
    <source>
        <dbReference type="PROSITE" id="PS50002"/>
    </source>
</evidence>
<evidence type="ECO:0000256" key="2">
    <source>
        <dbReference type="ARBA" id="ARBA00022443"/>
    </source>
</evidence>
<sequence length="999" mass="112085">MGLMPLEFKDCLTDSPYFREKLHTHEKELDQTNAAIKALIKEVKELYQAARNLSRAKRNLSNNLVRFRFECIGNSQTDDEIVIGGSLREFAKIIDLVEDERERMLERSYDQIIRPLEAFRKVAIGGAKEGRKKFEKQTQKFCQSQERYLNLSTKKDDQVLQEADASVEMEQRHFVHASLDYVFLLQEVQERKKFEFVETLLSYMYSWLTFYHQGHEVFNDCNPYMRDLQVRVQRTRENFEATRAESVQLKNKMLEVRKTKSVDPGNMDKMYTRQGYLFLMEKKAFGTTWTKHYCLYQKENRVFTMIPYNQIQHKITSTETIVLRSCVRRMSDSIDKRFCFDLTAQDRPGVQYTLQALSEDDRKLWMDAMDGKEPMYAHPTGAPGAQEETCLDEAGQNFTSRAIAMLESRGLEDQGLYRLVGVSSKVTKLLQLGLDRRKADKLMLDDTAEWEVKTITSAIKQYFRNLPEPLMTYKLHSAFIAAAKQDQLFRRVHEIHSLVHKLPKTNFLVLKILIQHLVNVASKSEKNLMTVSNLGVCFGPTLLRPEEETVAAIMDIKFCNIVVEILIEHFEKIFSTQPESSSEGSRNAEGAASHASSSTTTTTTTTTVSRQTQQKTSSPPSSTRSSHNHHTSLSTSSSTITTTNATQSSKHPPVIQKVVTSFTTSEPQTVHFGMPSNQPGHIQRSDAMSQLKTQTTPSSGGYNNLSVPPPPSATHHWNNNNSASSLASGHNLHASLVSLGSSVGSSIALSSSYDTVPSRPARPPAPSNGQSRSMGGGALSFVNPLSADRNDGVQSTSSSSESLSSRSSRELPQPLPSSLSSSPQTSKRLHHSGAPPKLGANGPHRDYRVQQTNHYAYNSNVRLGAAYPPTYRQHIETLYKRQSLEFLYSSMNSITGSQSTLLPPTSSSPPPPSSVATSNGTINFQPRRVRTLYACVGENESELSFEPNQVLTNVRPSQEPGWLVGTLNGRTGLVPENYVEDIEDKPPPPRLLSQRNTDV</sequence>
<feature type="region of interest" description="Disordered" evidence="7">
    <location>
        <begin position="896"/>
        <end position="920"/>
    </location>
</feature>
<keyword evidence="2 5" id="KW-0728">SH3 domain</keyword>
<dbReference type="Pfam" id="PF00169">
    <property type="entry name" value="PH"/>
    <property type="match status" value="1"/>
</dbReference>
<feature type="domain" description="Rho-GAP" evidence="10">
    <location>
        <begin position="389"/>
        <end position="574"/>
    </location>
</feature>
<evidence type="ECO:0000313" key="11">
    <source>
        <dbReference type="EMBL" id="KAK8401448.1"/>
    </source>
</evidence>
<gene>
    <name evidence="11" type="ORF">O3P69_002901</name>
</gene>
<organism evidence="11 12">
    <name type="scientific">Scylla paramamosain</name>
    <name type="common">Mud crab</name>
    <dbReference type="NCBI Taxonomy" id="85552"/>
    <lineage>
        <taxon>Eukaryota</taxon>
        <taxon>Metazoa</taxon>
        <taxon>Ecdysozoa</taxon>
        <taxon>Arthropoda</taxon>
        <taxon>Crustacea</taxon>
        <taxon>Multicrustacea</taxon>
        <taxon>Malacostraca</taxon>
        <taxon>Eumalacostraca</taxon>
        <taxon>Eucarida</taxon>
        <taxon>Decapoda</taxon>
        <taxon>Pleocyemata</taxon>
        <taxon>Brachyura</taxon>
        <taxon>Eubrachyura</taxon>
        <taxon>Portunoidea</taxon>
        <taxon>Portunidae</taxon>
        <taxon>Portuninae</taxon>
        <taxon>Scylla</taxon>
    </lineage>
</organism>
<reference evidence="11 12" key="1">
    <citation type="submission" date="2023-03" db="EMBL/GenBank/DDBJ databases">
        <title>High-quality genome of Scylla paramamosain provides insights in environmental adaptation.</title>
        <authorList>
            <person name="Zhang L."/>
        </authorList>
    </citation>
    <scope>NUCLEOTIDE SEQUENCE [LARGE SCALE GENOMIC DNA]</scope>
    <source>
        <strain evidence="11">LZ_2023a</strain>
        <tissue evidence="11">Muscle</tissue>
    </source>
</reference>
<dbReference type="InterPro" id="IPR036028">
    <property type="entry name" value="SH3-like_dom_sf"/>
</dbReference>
<dbReference type="FunFam" id="1.20.1270.60:FF:000001">
    <property type="entry name" value="Rho GTPase-activating protein 26"/>
    <property type="match status" value="1"/>
</dbReference>
<dbReference type="Gene3D" id="2.30.29.30">
    <property type="entry name" value="Pleckstrin-homology domain (PH domain)/Phosphotyrosine-binding domain (PTB)"/>
    <property type="match status" value="1"/>
</dbReference>
<evidence type="ECO:0008006" key="13">
    <source>
        <dbReference type="Google" id="ProtNLM"/>
    </source>
</evidence>
<dbReference type="Pfam" id="PF00620">
    <property type="entry name" value="RhoGAP"/>
    <property type="match status" value="1"/>
</dbReference>
<evidence type="ECO:0000256" key="1">
    <source>
        <dbReference type="ARBA" id="ARBA00004496"/>
    </source>
</evidence>
<dbReference type="CDD" id="cd11882">
    <property type="entry name" value="SH3_GRAF-like"/>
    <property type="match status" value="1"/>
</dbReference>
<dbReference type="Pfam" id="PF16746">
    <property type="entry name" value="BAR_3"/>
    <property type="match status" value="1"/>
</dbReference>